<dbReference type="Pfam" id="PF07686">
    <property type="entry name" value="V-set"/>
    <property type="match status" value="1"/>
</dbReference>
<dbReference type="KEGG" id="ncc:104965121"/>
<dbReference type="GO" id="GO:0070374">
    <property type="term" value="P:positive regulation of ERK1 and ERK2 cascade"/>
    <property type="evidence" value="ECO:0007669"/>
    <property type="project" value="TreeGrafter"/>
</dbReference>
<proteinExistence type="predicted"/>
<evidence type="ECO:0000313" key="4">
    <source>
        <dbReference type="RefSeq" id="XP_010792378.1"/>
    </source>
</evidence>
<dbReference type="InterPro" id="IPR007110">
    <property type="entry name" value="Ig-like_dom"/>
</dbReference>
<dbReference type="Gene3D" id="2.60.40.10">
    <property type="entry name" value="Immunoglobulins"/>
    <property type="match status" value="2"/>
</dbReference>
<dbReference type="InterPro" id="IPR013783">
    <property type="entry name" value="Ig-like_fold"/>
</dbReference>
<keyword evidence="3" id="KW-1185">Reference proteome</keyword>
<evidence type="ECO:0000256" key="1">
    <source>
        <dbReference type="SAM" id="Phobius"/>
    </source>
</evidence>
<dbReference type="PANTHER" id="PTHR11422:SF5">
    <property type="entry name" value="DIVERSE IMMUNOGLOBULIN DOMAIN-CONTAINING PROTEIN 1.1 ISOFORM X1-RELATED"/>
    <property type="match status" value="1"/>
</dbReference>
<gene>
    <name evidence="4" type="primary">LOC104965121</name>
</gene>
<accession>A0A6I9PXT4</accession>
<organism evidence="3 4">
    <name type="scientific">Notothenia coriiceps</name>
    <name type="common">black rockcod</name>
    <dbReference type="NCBI Taxonomy" id="8208"/>
    <lineage>
        <taxon>Eukaryota</taxon>
        <taxon>Metazoa</taxon>
        <taxon>Chordata</taxon>
        <taxon>Craniata</taxon>
        <taxon>Vertebrata</taxon>
        <taxon>Euteleostomi</taxon>
        <taxon>Actinopterygii</taxon>
        <taxon>Neopterygii</taxon>
        <taxon>Teleostei</taxon>
        <taxon>Neoteleostei</taxon>
        <taxon>Acanthomorphata</taxon>
        <taxon>Eupercaria</taxon>
        <taxon>Perciformes</taxon>
        <taxon>Notothenioidei</taxon>
        <taxon>Nototheniidae</taxon>
        <taxon>Notothenia</taxon>
    </lineage>
</organism>
<dbReference type="GO" id="GO:0009897">
    <property type="term" value="C:external side of plasma membrane"/>
    <property type="evidence" value="ECO:0007669"/>
    <property type="project" value="TreeGrafter"/>
</dbReference>
<reference evidence="4" key="1">
    <citation type="submission" date="2025-08" db="UniProtKB">
        <authorList>
            <consortium name="RefSeq"/>
        </authorList>
    </citation>
    <scope>IDENTIFICATION</scope>
    <source>
        <tissue evidence="4">Muscle</tissue>
    </source>
</reference>
<feature type="transmembrane region" description="Helical" evidence="1">
    <location>
        <begin position="191"/>
        <end position="214"/>
    </location>
</feature>
<dbReference type="SUPFAM" id="SSF48726">
    <property type="entry name" value="Immunoglobulin"/>
    <property type="match status" value="2"/>
</dbReference>
<keyword evidence="1" id="KW-1133">Transmembrane helix</keyword>
<feature type="domain" description="Ig-like" evidence="2">
    <location>
        <begin position="75"/>
        <end position="165"/>
    </location>
</feature>
<dbReference type="Proteomes" id="UP000504611">
    <property type="component" value="Unplaced"/>
</dbReference>
<dbReference type="Pfam" id="PF07654">
    <property type="entry name" value="C1-set"/>
    <property type="match status" value="1"/>
</dbReference>
<keyword evidence="1" id="KW-0472">Membrane</keyword>
<dbReference type="GeneID" id="104965121"/>
<evidence type="ECO:0000259" key="2">
    <source>
        <dbReference type="PROSITE" id="PS50835"/>
    </source>
</evidence>
<dbReference type="GO" id="GO:0035723">
    <property type="term" value="P:interleukin-15-mediated signaling pathway"/>
    <property type="evidence" value="ECO:0007669"/>
    <property type="project" value="TreeGrafter"/>
</dbReference>
<keyword evidence="1" id="KW-0812">Transmembrane</keyword>
<dbReference type="PANTHER" id="PTHR11422">
    <property type="entry name" value="T-CELL SURFACE GLYCOPROTEIN CD4"/>
    <property type="match status" value="1"/>
</dbReference>
<dbReference type="GO" id="GO:0042110">
    <property type="term" value="P:T cell activation"/>
    <property type="evidence" value="ECO:0007669"/>
    <property type="project" value="TreeGrafter"/>
</dbReference>
<dbReference type="InterPro" id="IPR003597">
    <property type="entry name" value="Ig_C1-set"/>
</dbReference>
<dbReference type="GO" id="GO:1990782">
    <property type="term" value="F:protein tyrosine kinase binding"/>
    <property type="evidence" value="ECO:0007669"/>
    <property type="project" value="TreeGrafter"/>
</dbReference>
<evidence type="ECO:0000313" key="3">
    <source>
        <dbReference type="Proteomes" id="UP000504611"/>
    </source>
</evidence>
<dbReference type="AlphaFoldDB" id="A0A6I9PXT4"/>
<dbReference type="GO" id="GO:0045121">
    <property type="term" value="C:membrane raft"/>
    <property type="evidence" value="ECO:0007669"/>
    <property type="project" value="TreeGrafter"/>
</dbReference>
<protein>
    <submittedName>
        <fullName evidence="4">Uncharacterized protein isoform X1</fullName>
    </submittedName>
</protein>
<name>A0A6I9PXT4_9TELE</name>
<dbReference type="PROSITE" id="PS50835">
    <property type="entry name" value="IG_LIKE"/>
    <property type="match status" value="1"/>
</dbReference>
<dbReference type="InterPro" id="IPR013106">
    <property type="entry name" value="Ig_V-set"/>
</dbReference>
<dbReference type="OrthoDB" id="8444542at2759"/>
<dbReference type="InterPro" id="IPR036179">
    <property type="entry name" value="Ig-like_dom_sf"/>
</dbReference>
<dbReference type="GO" id="GO:0042289">
    <property type="term" value="F:MHC class II protein binding"/>
    <property type="evidence" value="ECO:0007669"/>
    <property type="project" value="TreeGrafter"/>
</dbReference>
<dbReference type="RefSeq" id="XP_010792378.1">
    <property type="nucleotide sequence ID" value="XM_010794076.1"/>
</dbReference>
<sequence length="275" mass="30711">MGNCEETTWLFSNLTRESTAMLAEGGLIHQGAKAKSDRLRVTENCSLVIKKVTEEDAGLYTCRQFRSGEREGLDSRVYLSVVNMTQRQENDEVTLLCSVKTYGECRLKVKWLLQGQDVDKENREIKTSQSPCSASVTFQTSHFSYTTRSKLFKCEVTDENTERVQVFFFSPQSLATTETYEKDSANETSGVWLYIVVAVGLAALLIIVVAVVGWRKSKANATQMDDHIMLTSNPAVTHSAPESCQDTVRSHCTGVLFCKLLIDNSLESVIICSKM</sequence>